<dbReference type="InterPro" id="IPR001375">
    <property type="entry name" value="Peptidase_S9_cat"/>
</dbReference>
<dbReference type="GO" id="GO:0008236">
    <property type="term" value="F:serine-type peptidase activity"/>
    <property type="evidence" value="ECO:0007669"/>
    <property type="project" value="InterPro"/>
</dbReference>
<dbReference type="GO" id="GO:0006508">
    <property type="term" value="P:proteolysis"/>
    <property type="evidence" value="ECO:0007669"/>
    <property type="project" value="InterPro"/>
</dbReference>
<dbReference type="SUPFAM" id="SSF53474">
    <property type="entry name" value="alpha/beta-Hydrolases"/>
    <property type="match status" value="1"/>
</dbReference>
<keyword evidence="4" id="KW-0031">Aminopeptidase</keyword>
<dbReference type="GO" id="GO:0004177">
    <property type="term" value="F:aminopeptidase activity"/>
    <property type="evidence" value="ECO:0007669"/>
    <property type="project" value="UniProtKB-KW"/>
</dbReference>
<feature type="domain" description="Dipeptidylpeptidase IV N-terminal" evidence="3">
    <location>
        <begin position="244"/>
        <end position="509"/>
    </location>
</feature>
<dbReference type="Pfam" id="PF00326">
    <property type="entry name" value="Peptidase_S9"/>
    <property type="match status" value="1"/>
</dbReference>
<dbReference type="PANTHER" id="PTHR11731">
    <property type="entry name" value="PROTEASE FAMILY S9B,C DIPEPTIDYL-PEPTIDASE IV-RELATED"/>
    <property type="match status" value="1"/>
</dbReference>
<dbReference type="PANTHER" id="PTHR11731:SF193">
    <property type="entry name" value="DIPEPTIDYL PEPTIDASE 9"/>
    <property type="match status" value="1"/>
</dbReference>
<proteinExistence type="predicted"/>
<feature type="domain" description="Peptidase S9 prolyl oligopeptidase catalytic" evidence="2">
    <location>
        <begin position="598"/>
        <end position="793"/>
    </location>
</feature>
<keyword evidence="5" id="KW-1185">Reference proteome</keyword>
<evidence type="ECO:0000313" key="4">
    <source>
        <dbReference type="EMBL" id="RKS45049.1"/>
    </source>
</evidence>
<gene>
    <name evidence="4" type="ORF">BC962_2724</name>
</gene>
<dbReference type="Gene3D" id="2.140.10.30">
    <property type="entry name" value="Dipeptidylpeptidase IV, N-terminal domain"/>
    <property type="match status" value="2"/>
</dbReference>
<keyword evidence="1" id="KW-0732">Signal</keyword>
<evidence type="ECO:0000313" key="5">
    <source>
        <dbReference type="Proteomes" id="UP000276282"/>
    </source>
</evidence>
<dbReference type="InterPro" id="IPR050278">
    <property type="entry name" value="Serine_Prot_S9B/DPPIV"/>
</dbReference>
<dbReference type="GO" id="GO:0008239">
    <property type="term" value="F:dipeptidyl-peptidase activity"/>
    <property type="evidence" value="ECO:0007669"/>
    <property type="project" value="TreeGrafter"/>
</dbReference>
<dbReference type="SUPFAM" id="SSF82171">
    <property type="entry name" value="DPP6 N-terminal domain-like"/>
    <property type="match status" value="1"/>
</dbReference>
<dbReference type="Proteomes" id="UP000276282">
    <property type="component" value="Unassembled WGS sequence"/>
</dbReference>
<accession>A0A495P8F9</accession>
<dbReference type="InterPro" id="IPR002469">
    <property type="entry name" value="Peptidase_S9B_N"/>
</dbReference>
<dbReference type="Pfam" id="PF00930">
    <property type="entry name" value="DPPIV_N"/>
    <property type="match status" value="1"/>
</dbReference>
<name>A0A495P8F9_9FLAO</name>
<dbReference type="RefSeq" id="WP_121346523.1">
    <property type="nucleotide sequence ID" value="NZ_RBLG01000004.1"/>
</dbReference>
<evidence type="ECO:0000256" key="1">
    <source>
        <dbReference type="SAM" id="SignalP"/>
    </source>
</evidence>
<dbReference type="EMBL" id="RBLG01000004">
    <property type="protein sequence ID" value="RKS45049.1"/>
    <property type="molecule type" value="Genomic_DNA"/>
</dbReference>
<keyword evidence="4" id="KW-0645">Protease</keyword>
<evidence type="ECO:0000259" key="2">
    <source>
        <dbReference type="Pfam" id="PF00326"/>
    </source>
</evidence>
<evidence type="ECO:0000259" key="3">
    <source>
        <dbReference type="Pfam" id="PF00930"/>
    </source>
</evidence>
<comment type="caution">
    <text evidence="4">The sequence shown here is derived from an EMBL/GenBank/DDBJ whole genome shotgun (WGS) entry which is preliminary data.</text>
</comment>
<dbReference type="OrthoDB" id="9812921at2"/>
<sequence>MRILQLNIFKIKSLSLFFFFTLITSSGFSQSSDLSVEKIMQDPTWMGTFPSNINWSEDSKTIYFDYNLQKEPSDSLYKIQLSNQSSIEKVSSLEQQNKVSARGDYNKDHSQKIFIKDGNLMLYSAKDRSSKTILELGKSISNPNFQQNENLVSFELEDNLYLYNLKKGSVKKLTSIKSGEDKTNDTKDLSKKEKWLEEDNLSLLEVVLERKQKEDSSKAYDSKFKKEAFTFYTGKRFITNLQMSPNSKYATFNLITRTDNKNTIVPNYLDASGYTVDLNTRSKVGDDISKVELAVYNFAKDTVYLVKSDELPGISDLPDYVSDYPDKEWEEEPRDVIAWGANFSDNGEKAIVNVRSHDNKDRWITLLDLENGTLKSLDRQRDEAWINGPGIGYSYGGGTLGWLPDNKHIYFQSEESGYSHLYLLNTDNGKKTALTSGEYEVFDPQLSNDGKSWFLTTSEIDAGERHFYKMPAMGGKMTQLTSMAGNNEVKLSPDEKHMAILYSTSNQPWELYLKKTGTNNKPVQLTKGKSEAFNAYNWRAPSRIEVKAEDGAMIPARLYKPKDDVKNGAAVIFVHGAGYLQNAHNWWSSYFREYMFHNLLTDLGYTVLDMDYRGSAGYGRDWRTAIYRHMGGKDLSDNVDGAHYLIEEHGIDKEKVGIYGGSYGGFITLMAMFNESDTFKSGAALRSVTDWAHYNDGYTSNILNTPVEDPIAYKRSSPIYFAEGLKGNLLIAHGMVDTNVHFQDVVRLAQRLIELEKDNWEMALYPVESHGFVEPSSWTDEYKRILKLFNETLLAK</sequence>
<reference evidence="4 5" key="1">
    <citation type="submission" date="2018-10" db="EMBL/GenBank/DDBJ databases">
        <title>Genomic Encyclopedia of Archaeal and Bacterial Type Strains, Phase II (KMG-II): from individual species to whole genera.</title>
        <authorList>
            <person name="Goeker M."/>
        </authorList>
    </citation>
    <scope>NUCLEOTIDE SEQUENCE [LARGE SCALE GENOMIC DNA]</scope>
    <source>
        <strain evidence="4 5">DSM 19839</strain>
    </source>
</reference>
<organism evidence="4 5">
    <name type="scientific">Gillisia mitskevichiae</name>
    <dbReference type="NCBI Taxonomy" id="270921"/>
    <lineage>
        <taxon>Bacteria</taxon>
        <taxon>Pseudomonadati</taxon>
        <taxon>Bacteroidota</taxon>
        <taxon>Flavobacteriia</taxon>
        <taxon>Flavobacteriales</taxon>
        <taxon>Flavobacteriaceae</taxon>
        <taxon>Gillisia</taxon>
    </lineage>
</organism>
<dbReference type="Gene3D" id="3.40.50.1820">
    <property type="entry name" value="alpha/beta hydrolase"/>
    <property type="match status" value="1"/>
</dbReference>
<dbReference type="InterPro" id="IPR029058">
    <property type="entry name" value="AB_hydrolase_fold"/>
</dbReference>
<dbReference type="AlphaFoldDB" id="A0A495P8F9"/>
<feature type="chain" id="PRO_5019756032" evidence="1">
    <location>
        <begin position="32"/>
        <end position="796"/>
    </location>
</feature>
<feature type="signal peptide" evidence="1">
    <location>
        <begin position="1"/>
        <end position="31"/>
    </location>
</feature>
<keyword evidence="4" id="KW-0378">Hydrolase</keyword>
<protein>
    <submittedName>
        <fullName evidence="4">Dipeptidyl aminopeptidase/acylaminoacyl peptidase</fullName>
    </submittedName>
</protein>